<dbReference type="PANTHER" id="PTHR33336:SF3">
    <property type="entry name" value="ABM DOMAIN-CONTAINING PROTEIN"/>
    <property type="match status" value="1"/>
</dbReference>
<organism evidence="3 4">
    <name type="scientific">Terrimonas ginsenosidimutans</name>
    <dbReference type="NCBI Taxonomy" id="2908004"/>
    <lineage>
        <taxon>Bacteria</taxon>
        <taxon>Pseudomonadati</taxon>
        <taxon>Bacteroidota</taxon>
        <taxon>Chitinophagia</taxon>
        <taxon>Chitinophagales</taxon>
        <taxon>Chitinophagaceae</taxon>
        <taxon>Terrimonas</taxon>
    </lineage>
</organism>
<evidence type="ECO:0000256" key="1">
    <source>
        <dbReference type="SAM" id="SignalP"/>
    </source>
</evidence>
<feature type="chain" id="PRO_5046784309" evidence="1">
    <location>
        <begin position="24"/>
        <end position="140"/>
    </location>
</feature>
<keyword evidence="1" id="KW-0732">Signal</keyword>
<dbReference type="RefSeq" id="WP_237867936.1">
    <property type="nucleotide sequence ID" value="NZ_JAKLTR010000001.1"/>
</dbReference>
<keyword evidence="4" id="KW-1185">Reference proteome</keyword>
<protein>
    <submittedName>
        <fullName evidence="3">Antibiotic biosynthesis monooxygenase</fullName>
    </submittedName>
</protein>
<gene>
    <name evidence="3" type="ORF">LZZ85_00385</name>
</gene>
<feature type="domain" description="ABM" evidence="2">
    <location>
        <begin position="32"/>
        <end position="121"/>
    </location>
</feature>
<evidence type="ECO:0000313" key="4">
    <source>
        <dbReference type="Proteomes" id="UP001165367"/>
    </source>
</evidence>
<feature type="signal peptide" evidence="1">
    <location>
        <begin position="1"/>
        <end position="23"/>
    </location>
</feature>
<dbReference type="PROSITE" id="PS51725">
    <property type="entry name" value="ABM"/>
    <property type="match status" value="1"/>
</dbReference>
<dbReference type="GO" id="GO:0004497">
    <property type="term" value="F:monooxygenase activity"/>
    <property type="evidence" value="ECO:0007669"/>
    <property type="project" value="UniProtKB-KW"/>
</dbReference>
<accession>A0ABS9KK59</accession>
<dbReference type="Proteomes" id="UP001165367">
    <property type="component" value="Unassembled WGS sequence"/>
</dbReference>
<evidence type="ECO:0000259" key="2">
    <source>
        <dbReference type="PROSITE" id="PS51725"/>
    </source>
</evidence>
<comment type="caution">
    <text evidence="3">The sequence shown here is derived from an EMBL/GenBank/DDBJ whole genome shotgun (WGS) entry which is preliminary data.</text>
</comment>
<keyword evidence="3" id="KW-0503">Monooxygenase</keyword>
<dbReference type="Pfam" id="PF03992">
    <property type="entry name" value="ABM"/>
    <property type="match status" value="1"/>
</dbReference>
<dbReference type="InterPro" id="IPR050744">
    <property type="entry name" value="AI-2_Isomerase_LsrG"/>
</dbReference>
<name>A0ABS9KK59_9BACT</name>
<dbReference type="InterPro" id="IPR011008">
    <property type="entry name" value="Dimeric_a/b-barrel"/>
</dbReference>
<evidence type="ECO:0000313" key="3">
    <source>
        <dbReference type="EMBL" id="MCG2612707.1"/>
    </source>
</evidence>
<dbReference type="InterPro" id="IPR007138">
    <property type="entry name" value="ABM_dom"/>
</dbReference>
<dbReference type="EMBL" id="JAKLTR010000001">
    <property type="protein sequence ID" value="MCG2612707.1"/>
    <property type="molecule type" value="Genomic_DNA"/>
</dbReference>
<dbReference type="SUPFAM" id="SSF54909">
    <property type="entry name" value="Dimeric alpha+beta barrel"/>
    <property type="match status" value="1"/>
</dbReference>
<proteinExistence type="predicted"/>
<dbReference type="PANTHER" id="PTHR33336">
    <property type="entry name" value="QUINOL MONOOXYGENASE YGIN-RELATED"/>
    <property type="match status" value="1"/>
</dbReference>
<reference evidence="3" key="1">
    <citation type="submission" date="2022-01" db="EMBL/GenBank/DDBJ databases">
        <authorList>
            <person name="Jo J.-H."/>
            <person name="Im W.-T."/>
        </authorList>
    </citation>
    <scope>NUCLEOTIDE SEQUENCE</scope>
    <source>
        <strain evidence="3">NA20</strain>
    </source>
</reference>
<dbReference type="Gene3D" id="3.30.70.100">
    <property type="match status" value="1"/>
</dbReference>
<sequence>MKNMSRFLLILLTNLLILQVINAQQPAASTRMIRIAELEIIPQYLTEYKKILQEEAAAAIAKEPGVVAIFPMAEAEHPTKIRILEIYADKAAYEAHLKTPHFLHYKTTTTKMVASLKLVEMDCLDSATMAQLFKKMPSGQ</sequence>
<keyword evidence="3" id="KW-0560">Oxidoreductase</keyword>